<feature type="repeat" description="ANK" evidence="3">
    <location>
        <begin position="439"/>
        <end position="471"/>
    </location>
</feature>
<feature type="repeat" description="ANK" evidence="3">
    <location>
        <begin position="22"/>
        <end position="54"/>
    </location>
</feature>
<gene>
    <name evidence="4" type="ORF">Daus18300_012051</name>
</gene>
<dbReference type="Gene3D" id="1.25.40.20">
    <property type="entry name" value="Ankyrin repeat-containing domain"/>
    <property type="match status" value="3"/>
</dbReference>
<dbReference type="Pfam" id="PF00023">
    <property type="entry name" value="Ank"/>
    <property type="match status" value="1"/>
</dbReference>
<evidence type="ECO:0000313" key="4">
    <source>
        <dbReference type="EMBL" id="KAL1852807.1"/>
    </source>
</evidence>
<proteinExistence type="predicted"/>
<dbReference type="PROSITE" id="PS50088">
    <property type="entry name" value="ANK_REPEAT"/>
    <property type="match status" value="9"/>
</dbReference>
<evidence type="ECO:0000256" key="3">
    <source>
        <dbReference type="PROSITE-ProRule" id="PRU00023"/>
    </source>
</evidence>
<dbReference type="EMBL" id="JAWRVE010000156">
    <property type="protein sequence ID" value="KAL1852807.1"/>
    <property type="molecule type" value="Genomic_DNA"/>
</dbReference>
<dbReference type="InterPro" id="IPR002110">
    <property type="entry name" value="Ankyrin_rpt"/>
</dbReference>
<evidence type="ECO:0000256" key="1">
    <source>
        <dbReference type="ARBA" id="ARBA00022737"/>
    </source>
</evidence>
<dbReference type="PANTHER" id="PTHR24198:SF165">
    <property type="entry name" value="ANKYRIN REPEAT-CONTAINING PROTEIN-RELATED"/>
    <property type="match status" value="1"/>
</dbReference>
<keyword evidence="1" id="KW-0677">Repeat</keyword>
<dbReference type="SUPFAM" id="SSF48403">
    <property type="entry name" value="Ankyrin repeat"/>
    <property type="match status" value="2"/>
</dbReference>
<reference evidence="4 5" key="1">
    <citation type="journal article" date="2024" name="IMA Fungus">
        <title>IMA Genome - F19 : A genome assembly and annotation guide to empower mycologists, including annotated draft genome sequences of Ceratocystis pirilliformis, Diaporthe australafricana, Fusarium ophioides, Paecilomyces lecythidis, and Sporothrix stenoceras.</title>
        <authorList>
            <person name="Aylward J."/>
            <person name="Wilson A.M."/>
            <person name="Visagie C.M."/>
            <person name="Spraker J."/>
            <person name="Barnes I."/>
            <person name="Buitendag C."/>
            <person name="Ceriani C."/>
            <person name="Del Mar Angel L."/>
            <person name="du Plessis D."/>
            <person name="Fuchs T."/>
            <person name="Gasser K."/>
            <person name="Kramer D."/>
            <person name="Li W."/>
            <person name="Munsamy K."/>
            <person name="Piso A."/>
            <person name="Price J.L."/>
            <person name="Sonnekus B."/>
            <person name="Thomas C."/>
            <person name="van der Nest A."/>
            <person name="van Dijk A."/>
            <person name="van Heerden A."/>
            <person name="van Vuuren N."/>
            <person name="Yilmaz N."/>
            <person name="Duong T.A."/>
            <person name="van der Merwe N.A."/>
            <person name="Wingfield M.J."/>
            <person name="Wingfield B.D."/>
        </authorList>
    </citation>
    <scope>NUCLEOTIDE SEQUENCE [LARGE SCALE GENOMIC DNA]</scope>
    <source>
        <strain evidence="4 5">CMW 18300</strain>
    </source>
</reference>
<feature type="repeat" description="ANK" evidence="3">
    <location>
        <begin position="539"/>
        <end position="571"/>
    </location>
</feature>
<dbReference type="Proteomes" id="UP001583177">
    <property type="component" value="Unassembled WGS sequence"/>
</dbReference>
<sequence>MELLLKYGADPDGPNTIDRGISMLTALMMACERNDLRAVELLINAGANCDLRRRKWEFSSPMEICVHHGFRECLKMLLLKASRSASLKGLIVAIKLHGTREMLEIFKSKVPDAVLCYAIALGFEEMAADMLDGGVLQLEIDRSGNKAVFDKGVDYSPPDLLHWARRKGDMKLVRRLIHEGVDVNAGEKRRGLCLADAAYNGHLDIVKVLIESGSSLVDCGGPAGDAAAGNKFEVLRFVVSAGAPFDTPDDATQLRDRSRLRNSPLQAAVDVDNEPMVSWLLELGANVNYDGGYLESPLSIAASRGNLSLVERLLEAGAEVNPRTADDDEWSPVSPLAAACDTGRIAIIERLLGAGAALDPKECEGRSELSPLWWAVKADSLETVTLLLKEGADPNTVGTRWGWSATVLTLACEGENAEIVSALVEAGADVHEPSPFEGEDEPPIQAAARCSNADVIRVLLRNGANVDEQTGDGYTALHKAARRGRTDILRMLLAEGLADQSLRLINGSQPVHSAAYWNKPKCIHVLIQAGGDINSRTNSGKTLLHWAAEHHYADSVRWLLRNGADAKLAEYETSMTPLDYAELWLEEAGSWEKDKALKLVELFR</sequence>
<dbReference type="InterPro" id="IPR036770">
    <property type="entry name" value="Ankyrin_rpt-contain_sf"/>
</dbReference>
<name>A0ABR3W4H1_9PEZI</name>
<dbReference type="PRINTS" id="PR01415">
    <property type="entry name" value="ANKYRIN"/>
</dbReference>
<feature type="repeat" description="ANK" evidence="3">
    <location>
        <begin position="472"/>
        <end position="496"/>
    </location>
</feature>
<organism evidence="4 5">
    <name type="scientific">Diaporthe australafricana</name>
    <dbReference type="NCBI Taxonomy" id="127596"/>
    <lineage>
        <taxon>Eukaryota</taxon>
        <taxon>Fungi</taxon>
        <taxon>Dikarya</taxon>
        <taxon>Ascomycota</taxon>
        <taxon>Pezizomycotina</taxon>
        <taxon>Sordariomycetes</taxon>
        <taxon>Sordariomycetidae</taxon>
        <taxon>Diaporthales</taxon>
        <taxon>Diaporthaceae</taxon>
        <taxon>Diaporthe</taxon>
    </lineage>
</organism>
<protein>
    <recommendedName>
        <fullName evidence="6">Ankyrin repeat protein</fullName>
    </recommendedName>
</protein>
<feature type="repeat" description="ANK" evidence="3">
    <location>
        <begin position="293"/>
        <end position="325"/>
    </location>
</feature>
<dbReference type="PROSITE" id="PS50297">
    <property type="entry name" value="ANK_REP_REGION"/>
    <property type="match status" value="5"/>
</dbReference>
<feature type="repeat" description="ANK" evidence="3">
    <location>
        <begin position="161"/>
        <end position="188"/>
    </location>
</feature>
<dbReference type="PANTHER" id="PTHR24198">
    <property type="entry name" value="ANKYRIN REPEAT AND PROTEIN KINASE DOMAIN-CONTAINING PROTEIN"/>
    <property type="match status" value="1"/>
</dbReference>
<feature type="repeat" description="ANK" evidence="3">
    <location>
        <begin position="260"/>
        <end position="292"/>
    </location>
</feature>
<feature type="repeat" description="ANK" evidence="3">
    <location>
        <begin position="367"/>
        <end position="399"/>
    </location>
</feature>
<evidence type="ECO:0008006" key="6">
    <source>
        <dbReference type="Google" id="ProtNLM"/>
    </source>
</evidence>
<keyword evidence="2 3" id="KW-0040">ANK repeat</keyword>
<evidence type="ECO:0000313" key="5">
    <source>
        <dbReference type="Proteomes" id="UP001583177"/>
    </source>
</evidence>
<dbReference type="SMART" id="SM00248">
    <property type="entry name" value="ANK"/>
    <property type="match status" value="13"/>
</dbReference>
<feature type="repeat" description="ANK" evidence="3">
    <location>
        <begin position="506"/>
        <end position="538"/>
    </location>
</feature>
<dbReference type="Pfam" id="PF12796">
    <property type="entry name" value="Ank_2"/>
    <property type="match status" value="5"/>
</dbReference>
<dbReference type="PROSITE" id="PS51257">
    <property type="entry name" value="PROKAR_LIPOPROTEIN"/>
    <property type="match status" value="1"/>
</dbReference>
<keyword evidence="5" id="KW-1185">Reference proteome</keyword>
<comment type="caution">
    <text evidence="4">The sequence shown here is derived from an EMBL/GenBank/DDBJ whole genome shotgun (WGS) entry which is preliminary data.</text>
</comment>
<accession>A0ABR3W4H1</accession>
<evidence type="ECO:0000256" key="2">
    <source>
        <dbReference type="ARBA" id="ARBA00023043"/>
    </source>
</evidence>